<dbReference type="PANTHER" id="PTHR30572:SF4">
    <property type="entry name" value="ABC TRANSPORTER PERMEASE YTRF"/>
    <property type="match status" value="1"/>
</dbReference>
<evidence type="ECO:0000256" key="4">
    <source>
        <dbReference type="ARBA" id="ARBA00022989"/>
    </source>
</evidence>
<feature type="transmembrane region" description="Helical" evidence="7">
    <location>
        <begin position="384"/>
        <end position="403"/>
    </location>
</feature>
<evidence type="ECO:0000256" key="7">
    <source>
        <dbReference type="SAM" id="Phobius"/>
    </source>
</evidence>
<keyword evidence="3 7" id="KW-0812">Transmembrane</keyword>
<keyword evidence="10" id="KW-1185">Reference proteome</keyword>
<feature type="transmembrane region" description="Helical" evidence="7">
    <location>
        <begin position="349"/>
        <end position="372"/>
    </location>
</feature>
<comment type="caution">
    <text evidence="9">The sequence shown here is derived from an EMBL/GenBank/DDBJ whole genome shotgun (WGS) entry which is preliminary data.</text>
</comment>
<feature type="transmembrane region" description="Helical" evidence="7">
    <location>
        <begin position="815"/>
        <end position="838"/>
    </location>
</feature>
<comment type="similarity">
    <text evidence="6">Belongs to the ABC-4 integral membrane protein family.</text>
</comment>
<dbReference type="Pfam" id="PF02687">
    <property type="entry name" value="FtsX"/>
    <property type="match status" value="1"/>
</dbReference>
<sequence>MVRRIGAYGAQVGLLAVLGLVAAVLLTAMPRLANEYADRSLHADVARLPHLVRDVALAVEQRPDQQRSDEAKPAAAGEASLERFAAALPQPLPALVDRRWYAAVLDEQNLSATGDDPPMDGGATKKIGLRAQTGLQDSAVLTAGRWPDTKTGGSAEVAVSTAVAEILSLRPGSRLRFTGASAANQASAQVVGVFNPRDAGDPIWDDLTLGLNPIVPVADGEPYLAMAVTDWAGIDTVVAGSGVPVSYQWRYRLDERRLDTATLETVVTAIGDTRRTEWLPRSTVHTSLDVALVRFGDQLRAVQALLAIAQTGLVASLLGLILLAARLTVQRRRDELALLRARGASLAAIGRRALVEAVPVQPVAVLLGWLIATRVPGRSEGTPWGVVLLAVLTTAVVPVLAMLSQRRAALTAGRVDLVRQRPSVRRLVLEAGVLVLAGLGVVLLRRRGLDPAGGVDAYLSSVPVLVAVAAALVAIRLLPWPLRLVGRLTGRTRGAPLFLGVARAGRGAPVALGPLAVLIVAVSTGVFGGVVTTTVAAARDRAATLTVPADAWLTGWAFSPDAADELNRVPGVQAVARASVESSRRLLSEAGPQARALGQARVLVVDAPAFAEVVARSGVDVQVPAALRSAARGDGPVPAVVSPTLAAELGDTTAVADVQSRWYEFRVAAVADSFPGVGLGVDRFVVLPWQALPEYEFTPIIPNRYLIAGDGVDEAKLLEVADATQRRRQSEVLGREVTRTQMPATLETRQAYREGLERTGANEVLTLAFAAGAAGGAALAVLAVGFAVVADAAGRGRMLSRLRTMGLSAAHGRRLLVYELVPLVVVAAVTGAAVGVALPRLLGSTLGLSQFAPGVPMRDHLDPLVVGGVLALVLLGLLAGLLVENLVNRRMRLGEALRLGEGNA</sequence>
<proteinExistence type="inferred from homology"/>
<evidence type="ECO:0000256" key="3">
    <source>
        <dbReference type="ARBA" id="ARBA00022692"/>
    </source>
</evidence>
<gene>
    <name evidence="9" type="ORF">Vgi01_21980</name>
</gene>
<feature type="transmembrane region" description="Helical" evidence="7">
    <location>
        <begin position="12"/>
        <end position="33"/>
    </location>
</feature>
<dbReference type="EMBL" id="BOPA01000016">
    <property type="protein sequence ID" value="GIJ15514.1"/>
    <property type="molecule type" value="Genomic_DNA"/>
</dbReference>
<keyword evidence="5 7" id="KW-0472">Membrane</keyword>
<evidence type="ECO:0000313" key="10">
    <source>
        <dbReference type="Proteomes" id="UP000647860"/>
    </source>
</evidence>
<feature type="transmembrane region" description="Helical" evidence="7">
    <location>
        <begin position="864"/>
        <end position="883"/>
    </location>
</feature>
<protein>
    <submittedName>
        <fullName evidence="9">Membrane protein</fullName>
    </submittedName>
</protein>
<feature type="transmembrane region" description="Helical" evidence="7">
    <location>
        <begin position="510"/>
        <end position="531"/>
    </location>
</feature>
<dbReference type="Proteomes" id="UP000647860">
    <property type="component" value="Unassembled WGS sequence"/>
</dbReference>
<evidence type="ECO:0000256" key="2">
    <source>
        <dbReference type="ARBA" id="ARBA00022475"/>
    </source>
</evidence>
<comment type="subcellular location">
    <subcellularLocation>
        <location evidence="1">Cell membrane</location>
        <topology evidence="1">Multi-pass membrane protein</topology>
    </subcellularLocation>
</comment>
<evidence type="ECO:0000256" key="5">
    <source>
        <dbReference type="ARBA" id="ARBA00023136"/>
    </source>
</evidence>
<reference evidence="9 10" key="1">
    <citation type="submission" date="2021-01" db="EMBL/GenBank/DDBJ databases">
        <title>Whole genome shotgun sequence of Verrucosispora gifhornensis NBRC 16317.</title>
        <authorList>
            <person name="Komaki H."/>
            <person name="Tamura T."/>
        </authorList>
    </citation>
    <scope>NUCLEOTIDE SEQUENCE [LARGE SCALE GENOMIC DNA]</scope>
    <source>
        <strain evidence="9 10">NBRC 16317</strain>
    </source>
</reference>
<dbReference type="InterPro" id="IPR050250">
    <property type="entry name" value="Macrolide_Exporter_MacB"/>
</dbReference>
<dbReference type="InterPro" id="IPR003838">
    <property type="entry name" value="ABC3_permease_C"/>
</dbReference>
<feature type="transmembrane region" description="Helical" evidence="7">
    <location>
        <begin position="424"/>
        <end position="445"/>
    </location>
</feature>
<keyword evidence="4 7" id="KW-1133">Transmembrane helix</keyword>
<feature type="domain" description="ABC3 transporter permease C-terminal" evidence="8">
    <location>
        <begin position="775"/>
        <end position="882"/>
    </location>
</feature>
<feature type="transmembrane region" description="Helical" evidence="7">
    <location>
        <begin position="457"/>
        <end position="478"/>
    </location>
</feature>
<evidence type="ECO:0000259" key="8">
    <source>
        <dbReference type="Pfam" id="PF02687"/>
    </source>
</evidence>
<evidence type="ECO:0000256" key="6">
    <source>
        <dbReference type="ARBA" id="ARBA00038076"/>
    </source>
</evidence>
<keyword evidence="2" id="KW-1003">Cell membrane</keyword>
<organism evidence="9 10">
    <name type="scientific">Micromonospora gifhornensis</name>
    <dbReference type="NCBI Taxonomy" id="84594"/>
    <lineage>
        <taxon>Bacteria</taxon>
        <taxon>Bacillati</taxon>
        <taxon>Actinomycetota</taxon>
        <taxon>Actinomycetes</taxon>
        <taxon>Micromonosporales</taxon>
        <taxon>Micromonosporaceae</taxon>
        <taxon>Micromonospora</taxon>
    </lineage>
</organism>
<dbReference type="PANTHER" id="PTHR30572">
    <property type="entry name" value="MEMBRANE COMPONENT OF TRANSPORTER-RELATED"/>
    <property type="match status" value="1"/>
</dbReference>
<evidence type="ECO:0000256" key="1">
    <source>
        <dbReference type="ARBA" id="ARBA00004651"/>
    </source>
</evidence>
<name>A0ABQ4IC95_9ACTN</name>
<feature type="transmembrane region" description="Helical" evidence="7">
    <location>
        <begin position="304"/>
        <end position="329"/>
    </location>
</feature>
<evidence type="ECO:0000313" key="9">
    <source>
        <dbReference type="EMBL" id="GIJ15514.1"/>
    </source>
</evidence>
<accession>A0ABQ4IC95</accession>
<feature type="transmembrane region" description="Helical" evidence="7">
    <location>
        <begin position="767"/>
        <end position="794"/>
    </location>
</feature>
<dbReference type="RefSeq" id="WP_204290936.1">
    <property type="nucleotide sequence ID" value="NZ_BAAAGZ010000005.1"/>
</dbReference>